<dbReference type="AlphaFoldDB" id="A0A6C0ET52"/>
<protein>
    <submittedName>
        <fullName evidence="2">Uncharacterized protein</fullName>
    </submittedName>
</protein>
<feature type="transmembrane region" description="Helical" evidence="1">
    <location>
        <begin position="83"/>
        <end position="99"/>
    </location>
</feature>
<sequence length="127" mass="15471">MLTPDLLFSYWLFLWYVLYLLNIIKYSPKIWFIIALFYIVIATIYIYKKVNNSFILLFLCIAFFVKVVPLYTIRKDKYNLNDFLFGILLIFIYLVWITYRKMNIIKIYTVDLFNGQSPIIYIMNKIL</sequence>
<feature type="transmembrane region" description="Helical" evidence="1">
    <location>
        <begin position="7"/>
        <end position="24"/>
    </location>
</feature>
<keyword evidence="1" id="KW-1133">Transmembrane helix</keyword>
<name>A0A6C0ET52_9ZZZZ</name>
<proteinExistence type="predicted"/>
<feature type="transmembrane region" description="Helical" evidence="1">
    <location>
        <begin position="30"/>
        <end position="47"/>
    </location>
</feature>
<organism evidence="2">
    <name type="scientific">viral metagenome</name>
    <dbReference type="NCBI Taxonomy" id="1070528"/>
    <lineage>
        <taxon>unclassified sequences</taxon>
        <taxon>metagenomes</taxon>
        <taxon>organismal metagenomes</taxon>
    </lineage>
</organism>
<keyword evidence="1" id="KW-0812">Transmembrane</keyword>
<accession>A0A6C0ET52</accession>
<evidence type="ECO:0000313" key="2">
    <source>
        <dbReference type="EMBL" id="QHT32168.1"/>
    </source>
</evidence>
<reference evidence="2" key="1">
    <citation type="journal article" date="2020" name="Nature">
        <title>Giant virus diversity and host interactions through global metagenomics.</title>
        <authorList>
            <person name="Schulz F."/>
            <person name="Roux S."/>
            <person name="Paez-Espino D."/>
            <person name="Jungbluth S."/>
            <person name="Walsh D.A."/>
            <person name="Denef V.J."/>
            <person name="McMahon K.D."/>
            <person name="Konstantinidis K.T."/>
            <person name="Eloe-Fadrosh E.A."/>
            <person name="Kyrpides N.C."/>
            <person name="Woyke T."/>
        </authorList>
    </citation>
    <scope>NUCLEOTIDE SEQUENCE</scope>
    <source>
        <strain evidence="2">GVMAG-M-3300009159-65</strain>
    </source>
</reference>
<evidence type="ECO:0000256" key="1">
    <source>
        <dbReference type="SAM" id="Phobius"/>
    </source>
</evidence>
<feature type="transmembrane region" description="Helical" evidence="1">
    <location>
        <begin position="54"/>
        <end position="71"/>
    </location>
</feature>
<dbReference type="EMBL" id="MN738932">
    <property type="protein sequence ID" value="QHT32168.1"/>
    <property type="molecule type" value="Genomic_DNA"/>
</dbReference>
<keyword evidence="1" id="KW-0472">Membrane</keyword>